<reference evidence="1 2" key="1">
    <citation type="journal article" date="2020" name="IScience">
        <title>Genome Sequencing of the Endangered Kingdonia uniflora (Circaeasteraceae, Ranunculales) Reveals Potential Mechanisms of Evolutionary Specialization.</title>
        <authorList>
            <person name="Sun Y."/>
            <person name="Deng T."/>
            <person name="Zhang A."/>
            <person name="Moore M.J."/>
            <person name="Landis J.B."/>
            <person name="Lin N."/>
            <person name="Zhang H."/>
            <person name="Zhang X."/>
            <person name="Huang J."/>
            <person name="Zhang X."/>
            <person name="Sun H."/>
            <person name="Wang H."/>
        </authorList>
    </citation>
    <scope>NUCLEOTIDE SEQUENCE [LARGE SCALE GENOMIC DNA]</scope>
    <source>
        <strain evidence="1">TB1705</strain>
        <tissue evidence="1">Leaf</tissue>
    </source>
</reference>
<comment type="caution">
    <text evidence="1">The sequence shown here is derived from an EMBL/GenBank/DDBJ whole genome shotgun (WGS) entry which is preliminary data.</text>
</comment>
<gene>
    <name evidence="1" type="ORF">GIB67_032275</name>
</gene>
<proteinExistence type="predicted"/>
<dbReference type="EMBL" id="JACGCM010001193">
    <property type="protein sequence ID" value="KAF6159504.1"/>
    <property type="molecule type" value="Genomic_DNA"/>
</dbReference>
<accession>A0A7J7MXI8</accession>
<sequence>MNSSRVEITTPPDFLLAKSFLTFLLVVEISDFITSEPDRFFVVTFDGCELGYFHKEFSLISNLRDPIFTWLPVVISL</sequence>
<dbReference type="AlphaFoldDB" id="A0A7J7MXI8"/>
<organism evidence="1 2">
    <name type="scientific">Kingdonia uniflora</name>
    <dbReference type="NCBI Taxonomy" id="39325"/>
    <lineage>
        <taxon>Eukaryota</taxon>
        <taxon>Viridiplantae</taxon>
        <taxon>Streptophyta</taxon>
        <taxon>Embryophyta</taxon>
        <taxon>Tracheophyta</taxon>
        <taxon>Spermatophyta</taxon>
        <taxon>Magnoliopsida</taxon>
        <taxon>Ranunculales</taxon>
        <taxon>Circaeasteraceae</taxon>
        <taxon>Kingdonia</taxon>
    </lineage>
</organism>
<protein>
    <submittedName>
        <fullName evidence="1">Uncharacterized protein</fullName>
    </submittedName>
</protein>
<evidence type="ECO:0000313" key="1">
    <source>
        <dbReference type="EMBL" id="KAF6159504.1"/>
    </source>
</evidence>
<dbReference type="Proteomes" id="UP000541444">
    <property type="component" value="Unassembled WGS sequence"/>
</dbReference>
<evidence type="ECO:0000313" key="2">
    <source>
        <dbReference type="Proteomes" id="UP000541444"/>
    </source>
</evidence>
<name>A0A7J7MXI8_9MAGN</name>
<keyword evidence="2" id="KW-1185">Reference proteome</keyword>